<reference evidence="2" key="1">
    <citation type="journal article" date="2018" name="Nat. Plants">
        <title>Whole-genome landscape of Medicago truncatula symbiotic genes.</title>
        <authorList>
            <person name="Pecrix Y."/>
            <person name="Gamas P."/>
            <person name="Carrere S."/>
        </authorList>
    </citation>
    <scope>NUCLEOTIDE SEQUENCE</scope>
    <source>
        <tissue evidence="2">Leaves</tissue>
    </source>
</reference>
<dbReference type="Proteomes" id="UP000265566">
    <property type="component" value="Chromosome 5"/>
</dbReference>
<gene>
    <name evidence="2" type="ORF">MtrunA17_Chr5g0428921</name>
</gene>
<name>A0A396HWN5_MEDTR</name>
<feature type="transmembrane region" description="Helical" evidence="1">
    <location>
        <begin position="70"/>
        <end position="89"/>
    </location>
</feature>
<evidence type="ECO:0008006" key="3">
    <source>
        <dbReference type="Google" id="ProtNLM"/>
    </source>
</evidence>
<organism evidence="2">
    <name type="scientific">Medicago truncatula</name>
    <name type="common">Barrel medic</name>
    <name type="synonym">Medicago tribuloides</name>
    <dbReference type="NCBI Taxonomy" id="3880"/>
    <lineage>
        <taxon>Eukaryota</taxon>
        <taxon>Viridiplantae</taxon>
        <taxon>Streptophyta</taxon>
        <taxon>Embryophyta</taxon>
        <taxon>Tracheophyta</taxon>
        <taxon>Spermatophyta</taxon>
        <taxon>Magnoliopsida</taxon>
        <taxon>eudicotyledons</taxon>
        <taxon>Gunneridae</taxon>
        <taxon>Pentapetalae</taxon>
        <taxon>rosids</taxon>
        <taxon>fabids</taxon>
        <taxon>Fabales</taxon>
        <taxon>Fabaceae</taxon>
        <taxon>Papilionoideae</taxon>
        <taxon>50 kb inversion clade</taxon>
        <taxon>NPAAA clade</taxon>
        <taxon>Hologalegina</taxon>
        <taxon>IRL clade</taxon>
        <taxon>Trifolieae</taxon>
        <taxon>Medicago</taxon>
    </lineage>
</organism>
<dbReference type="AlphaFoldDB" id="A0A396HWN5"/>
<comment type="caution">
    <text evidence="2">The sequence shown here is derived from an EMBL/GenBank/DDBJ whole genome shotgun (WGS) entry which is preliminary data.</text>
</comment>
<dbReference type="Gramene" id="rna31776">
    <property type="protein sequence ID" value="RHN56384.1"/>
    <property type="gene ID" value="gene31776"/>
</dbReference>
<proteinExistence type="predicted"/>
<protein>
    <recommendedName>
        <fullName evidence="3">Transmembrane protein</fullName>
    </recommendedName>
</protein>
<keyword evidence="1" id="KW-1133">Transmembrane helix</keyword>
<keyword evidence="1" id="KW-0812">Transmembrane</keyword>
<evidence type="ECO:0000313" key="2">
    <source>
        <dbReference type="EMBL" id="RHN56384.1"/>
    </source>
</evidence>
<dbReference type="EMBL" id="PSQE01000005">
    <property type="protein sequence ID" value="RHN56384.1"/>
    <property type="molecule type" value="Genomic_DNA"/>
</dbReference>
<evidence type="ECO:0000256" key="1">
    <source>
        <dbReference type="SAM" id="Phobius"/>
    </source>
</evidence>
<keyword evidence="1" id="KW-0472">Membrane</keyword>
<sequence>MLVVFLFSFRHLFGLDCQIGFDSVQIQLMILVSSMLQIRRHEYSGELNIIVCVGFCTLSFYAINMDDVSMFAYSSFLFLENLYCINILYQFE</sequence>
<feature type="transmembrane region" description="Helical" evidence="1">
    <location>
        <begin position="47"/>
        <end position="64"/>
    </location>
</feature>
<accession>A0A396HWN5</accession>